<dbReference type="STRING" id="84698.SAMN04488528_102841"/>
<name>A0A1I1A160_9CLOT</name>
<dbReference type="Gene3D" id="3.40.630.30">
    <property type="match status" value="1"/>
</dbReference>
<organism evidence="1 2">
    <name type="scientific">Clostridium frigidicarnis</name>
    <dbReference type="NCBI Taxonomy" id="84698"/>
    <lineage>
        <taxon>Bacteria</taxon>
        <taxon>Bacillati</taxon>
        <taxon>Bacillota</taxon>
        <taxon>Clostridia</taxon>
        <taxon>Eubacteriales</taxon>
        <taxon>Clostridiaceae</taxon>
        <taxon>Clostridium</taxon>
    </lineage>
</organism>
<dbReference type="EMBL" id="FOKI01000028">
    <property type="protein sequence ID" value="SFB31577.1"/>
    <property type="molecule type" value="Genomic_DNA"/>
</dbReference>
<gene>
    <name evidence="1" type="ORF">SAMN04488528_102841</name>
</gene>
<dbReference type="SUPFAM" id="SSF55729">
    <property type="entry name" value="Acyl-CoA N-acyltransferases (Nat)"/>
    <property type="match status" value="1"/>
</dbReference>
<proteinExistence type="predicted"/>
<evidence type="ECO:0000313" key="1">
    <source>
        <dbReference type="EMBL" id="SFB31577.1"/>
    </source>
</evidence>
<evidence type="ECO:0000313" key="2">
    <source>
        <dbReference type="Proteomes" id="UP000198619"/>
    </source>
</evidence>
<dbReference type="AlphaFoldDB" id="A0A1I1A160"/>
<dbReference type="InterPro" id="IPR016181">
    <property type="entry name" value="Acyl_CoA_acyltransferase"/>
</dbReference>
<accession>A0A1I1A160</accession>
<dbReference type="Pfam" id="PF13420">
    <property type="entry name" value="Acetyltransf_4"/>
    <property type="match status" value="1"/>
</dbReference>
<sequence length="157" mass="18475">MVDINFNVNDFRVKSVDLNNISNVNKWLHQNKFEVNDLWSSFISYYITDGEIFLAIERLDGSIVGILRGTIEDEKKIFITCYILEENCSNDNIKHDIFECLIDYINESGISEIFIGISDDDFISRQFWKDKGFTQLRRIKSYFSFENTSRDLLILTK</sequence>
<reference evidence="1 2" key="1">
    <citation type="submission" date="2016-10" db="EMBL/GenBank/DDBJ databases">
        <authorList>
            <person name="de Groot N.N."/>
        </authorList>
    </citation>
    <scope>NUCLEOTIDE SEQUENCE [LARGE SCALE GENOMIC DNA]</scope>
    <source>
        <strain evidence="1 2">DSM 12271</strain>
    </source>
</reference>
<keyword evidence="2" id="KW-1185">Reference proteome</keyword>
<dbReference type="GO" id="GO:0016740">
    <property type="term" value="F:transferase activity"/>
    <property type="evidence" value="ECO:0007669"/>
    <property type="project" value="UniProtKB-KW"/>
</dbReference>
<protein>
    <submittedName>
        <fullName evidence="1">Acetyltransferase (GNAT) domain-containing protein</fullName>
    </submittedName>
</protein>
<dbReference type="Proteomes" id="UP000198619">
    <property type="component" value="Unassembled WGS sequence"/>
</dbReference>
<keyword evidence="1" id="KW-0808">Transferase</keyword>